<feature type="domain" description="Flavoprotein" evidence="5">
    <location>
        <begin position="86"/>
        <end position="299"/>
    </location>
</feature>
<dbReference type="InterPro" id="IPR003382">
    <property type="entry name" value="Flavoprotein"/>
</dbReference>
<keyword evidence="4" id="KW-1133">Transmembrane helix</keyword>
<evidence type="ECO:0000256" key="2">
    <source>
        <dbReference type="ARBA" id="ARBA00038350"/>
    </source>
</evidence>
<feature type="region of interest" description="Disordered" evidence="3">
    <location>
        <begin position="51"/>
        <end position="76"/>
    </location>
</feature>
<dbReference type="Gene3D" id="3.40.50.1950">
    <property type="entry name" value="Flavin prenyltransferase-like"/>
    <property type="match status" value="1"/>
</dbReference>
<dbReference type="EMBL" id="JAXOVC010000010">
    <property type="protein sequence ID" value="KAK4496270.1"/>
    <property type="molecule type" value="Genomic_DNA"/>
</dbReference>
<protein>
    <recommendedName>
        <fullName evidence="5">Flavoprotein domain-containing protein</fullName>
    </recommendedName>
</protein>
<evidence type="ECO:0000313" key="6">
    <source>
        <dbReference type="EMBL" id="KAK4496270.1"/>
    </source>
</evidence>
<feature type="transmembrane region" description="Helical" evidence="4">
    <location>
        <begin position="12"/>
        <end position="32"/>
    </location>
</feature>
<dbReference type="InterPro" id="IPR036551">
    <property type="entry name" value="Flavin_trans-like"/>
</dbReference>
<reference evidence="6 7" key="1">
    <citation type="journal article" date="2023" name="G3 (Bethesda)">
        <title>A chromosome-level genome assembly of Zasmidium syzygii isolated from banana leaves.</title>
        <authorList>
            <person name="van Westerhoven A.C."/>
            <person name="Mehrabi R."/>
            <person name="Talebi R."/>
            <person name="Steentjes M.B.F."/>
            <person name="Corcolon B."/>
            <person name="Chong P.A."/>
            <person name="Kema G.H.J."/>
            <person name="Seidl M.F."/>
        </authorList>
    </citation>
    <scope>NUCLEOTIDE SEQUENCE [LARGE SCALE GENOMIC DNA]</scope>
    <source>
        <strain evidence="6 7">P124</strain>
    </source>
</reference>
<gene>
    <name evidence="6" type="ORF">PRZ48_012250</name>
</gene>
<evidence type="ECO:0000256" key="3">
    <source>
        <dbReference type="SAM" id="MobiDB-lite"/>
    </source>
</evidence>
<dbReference type="Pfam" id="PF02441">
    <property type="entry name" value="Flavoprotein"/>
    <property type="match status" value="1"/>
</dbReference>
<feature type="compositionally biased region" description="Polar residues" evidence="3">
    <location>
        <begin position="57"/>
        <end position="66"/>
    </location>
</feature>
<keyword evidence="7" id="KW-1185">Reference proteome</keyword>
<evidence type="ECO:0000259" key="5">
    <source>
        <dbReference type="Pfam" id="PF02441"/>
    </source>
</evidence>
<comment type="caution">
    <text evidence="6">The sequence shown here is derived from an EMBL/GenBank/DDBJ whole genome shotgun (WGS) entry which is preliminary data.</text>
</comment>
<comment type="similarity">
    <text evidence="2">Belongs to the HFCD (homooligomeric flavin containing Cys decarboxylase) superfamily.</text>
</comment>
<evidence type="ECO:0000256" key="1">
    <source>
        <dbReference type="ARBA" id="ARBA00022993"/>
    </source>
</evidence>
<accession>A0ABR0E4T6</accession>
<dbReference type="Proteomes" id="UP001305779">
    <property type="component" value="Unassembled WGS sequence"/>
</dbReference>
<keyword evidence="1" id="KW-0173">Coenzyme A biosynthesis</keyword>
<dbReference type="PANTHER" id="PTHR14359">
    <property type="entry name" value="HOMO-OLIGOMERIC FLAVIN CONTAINING CYS DECARBOXYLASE FAMILY"/>
    <property type="match status" value="1"/>
</dbReference>
<evidence type="ECO:0000313" key="7">
    <source>
        <dbReference type="Proteomes" id="UP001305779"/>
    </source>
</evidence>
<evidence type="ECO:0000256" key="4">
    <source>
        <dbReference type="SAM" id="Phobius"/>
    </source>
</evidence>
<dbReference type="SUPFAM" id="SSF52507">
    <property type="entry name" value="Homo-oligomeric flavin-containing Cys decarboxylases, HFCD"/>
    <property type="match status" value="1"/>
</dbReference>
<sequence length="316" mass="34717">MEFPATDKALATVLRGIPGLVFALFFAAIIYIPTRRDHEIRLEKLRLEARKAKDQTEATSKPNSKTDLPHPPPLKASDHFNDRKHHLLLAATGSVATIKLPNILASLAHHPNLSIRVLVTPSACSFLQSQSPEQPSLASLLVLPNVEAIYRDEDEWIVPWTRGAPILHIELRRWADLMVVAPLSANSLAKISLGLSSDLVSSVIRAWDATGLIDEPRPGVALPYGEDRDRKGILVAPAMNTAMWNHPATIRHMATLEEWSVGKGGWIEVLRPIEKDLACGDMGGGAMKEWKDIVGVIEKRLGLTGDEEYVAVDGKK</sequence>
<proteinExistence type="inferred from homology"/>
<organism evidence="6 7">
    <name type="scientific">Zasmidium cellare</name>
    <name type="common">Wine cellar mold</name>
    <name type="synonym">Racodium cellare</name>
    <dbReference type="NCBI Taxonomy" id="395010"/>
    <lineage>
        <taxon>Eukaryota</taxon>
        <taxon>Fungi</taxon>
        <taxon>Dikarya</taxon>
        <taxon>Ascomycota</taxon>
        <taxon>Pezizomycotina</taxon>
        <taxon>Dothideomycetes</taxon>
        <taxon>Dothideomycetidae</taxon>
        <taxon>Mycosphaerellales</taxon>
        <taxon>Mycosphaerellaceae</taxon>
        <taxon>Zasmidium</taxon>
    </lineage>
</organism>
<keyword evidence="4" id="KW-0812">Transmembrane</keyword>
<name>A0ABR0E4T6_ZASCE</name>
<dbReference type="PANTHER" id="PTHR14359:SF6">
    <property type="entry name" value="PHOSPHOPANTOTHENOYLCYSTEINE DECARBOXYLASE"/>
    <property type="match status" value="1"/>
</dbReference>
<keyword evidence="4" id="KW-0472">Membrane</keyword>